<evidence type="ECO:0000313" key="1">
    <source>
        <dbReference type="EMBL" id="CDW22586.1"/>
    </source>
</evidence>
<sequence>MRNEDIRLVFALELFHVKLREGDSLVDCKCVQMGSSKHVETLSNSLLTPKSSGSCSKMEVITDITLGSIYIIYKKGILNTICVNIKLILKKSQQ</sequence>
<reference evidence="1" key="1">
    <citation type="submission" date="2014-05" db="EMBL/GenBank/DDBJ databases">
        <authorList>
            <person name="Chronopoulou M."/>
        </authorList>
    </citation>
    <scope>NUCLEOTIDE SEQUENCE</scope>
    <source>
        <tissue evidence="1">Whole organism</tissue>
    </source>
</reference>
<name>A0A0K2TAU2_LEPSM</name>
<organism evidence="1">
    <name type="scientific">Lepeophtheirus salmonis</name>
    <name type="common">Salmon louse</name>
    <name type="synonym">Caligus salmonis</name>
    <dbReference type="NCBI Taxonomy" id="72036"/>
    <lineage>
        <taxon>Eukaryota</taxon>
        <taxon>Metazoa</taxon>
        <taxon>Ecdysozoa</taxon>
        <taxon>Arthropoda</taxon>
        <taxon>Crustacea</taxon>
        <taxon>Multicrustacea</taxon>
        <taxon>Hexanauplia</taxon>
        <taxon>Copepoda</taxon>
        <taxon>Siphonostomatoida</taxon>
        <taxon>Caligidae</taxon>
        <taxon>Lepeophtheirus</taxon>
    </lineage>
</organism>
<dbReference type="AlphaFoldDB" id="A0A0K2TAU2"/>
<protein>
    <submittedName>
        <fullName evidence="1">Uncharacterized protein</fullName>
    </submittedName>
</protein>
<accession>A0A0K2TAU2</accession>
<proteinExistence type="predicted"/>
<dbReference type="EMBL" id="HACA01005225">
    <property type="protein sequence ID" value="CDW22586.1"/>
    <property type="molecule type" value="Transcribed_RNA"/>
</dbReference>